<reference evidence="1" key="1">
    <citation type="journal article" date="2019" name="Plant J.">
        <title>Chlorella vulgaris genome assembly and annotation reveals the molecular basis for metabolic acclimation to high light conditions.</title>
        <authorList>
            <person name="Cecchin M."/>
            <person name="Marcolungo L."/>
            <person name="Rossato M."/>
            <person name="Girolomoni L."/>
            <person name="Cosentino E."/>
            <person name="Cuine S."/>
            <person name="Li-Beisson Y."/>
            <person name="Delledonne M."/>
            <person name="Ballottari M."/>
        </authorList>
    </citation>
    <scope>NUCLEOTIDE SEQUENCE</scope>
    <source>
        <strain evidence="1">211/11P</strain>
    </source>
</reference>
<accession>A0A9D4TMH5</accession>
<comment type="caution">
    <text evidence="1">The sequence shown here is derived from an EMBL/GenBank/DDBJ whole genome shotgun (WGS) entry which is preliminary data.</text>
</comment>
<dbReference type="OrthoDB" id="510159at2759"/>
<keyword evidence="2" id="KW-1185">Reference proteome</keyword>
<evidence type="ECO:0008006" key="3">
    <source>
        <dbReference type="Google" id="ProtNLM"/>
    </source>
</evidence>
<gene>
    <name evidence="1" type="ORF">D9Q98_005655</name>
</gene>
<name>A0A9D4TMH5_CHLVU</name>
<reference evidence="1" key="2">
    <citation type="submission" date="2020-11" db="EMBL/GenBank/DDBJ databases">
        <authorList>
            <person name="Cecchin M."/>
            <person name="Marcolungo L."/>
            <person name="Rossato M."/>
            <person name="Girolomoni L."/>
            <person name="Cosentino E."/>
            <person name="Cuine S."/>
            <person name="Li-Beisson Y."/>
            <person name="Delledonne M."/>
            <person name="Ballottari M."/>
        </authorList>
    </citation>
    <scope>NUCLEOTIDE SEQUENCE</scope>
    <source>
        <strain evidence="1">211/11P</strain>
        <tissue evidence="1">Whole cell</tissue>
    </source>
</reference>
<dbReference type="AlphaFoldDB" id="A0A9D4TMH5"/>
<organism evidence="1 2">
    <name type="scientific">Chlorella vulgaris</name>
    <name type="common">Green alga</name>
    <dbReference type="NCBI Taxonomy" id="3077"/>
    <lineage>
        <taxon>Eukaryota</taxon>
        <taxon>Viridiplantae</taxon>
        <taxon>Chlorophyta</taxon>
        <taxon>core chlorophytes</taxon>
        <taxon>Trebouxiophyceae</taxon>
        <taxon>Chlorellales</taxon>
        <taxon>Chlorellaceae</taxon>
        <taxon>Chlorella clade</taxon>
        <taxon>Chlorella</taxon>
    </lineage>
</organism>
<proteinExistence type="predicted"/>
<evidence type="ECO:0000313" key="1">
    <source>
        <dbReference type="EMBL" id="KAI3429568.1"/>
    </source>
</evidence>
<dbReference type="Proteomes" id="UP001055712">
    <property type="component" value="Unassembled WGS sequence"/>
</dbReference>
<dbReference type="EMBL" id="SIDB01000008">
    <property type="protein sequence ID" value="KAI3429568.1"/>
    <property type="molecule type" value="Genomic_DNA"/>
</dbReference>
<sequence length="375" mass="40662">MPTSYVQLQPPEGGAAIHLFGVVHGGHESEVGEFILRQRPELVVVETALNAAHGSAHGNTVCRQDCLTFTHSTAPGSTDHRARTFAHYGVQLADMPHPLGSHLWNDLSQGSHSLYNEQLVYVAAFAVGAELVFGDRPKEVTYSRMLWLPSIVDLDHAFANMSASNYKDLVQPRAPAPPAPEPSETMTPVLGSRAEAALLGERDAILLSAVHKASLQCGSRASIVCVVGASHVAGMEQLWKSGRWRGMVAGQALLQAPSGPRRPETAEDAGVRRALLEGVIRLTCRTDVQQDVQRVLGAVPAESREAYSLAHELYGNARMLLAVLNREQLQDVCLGWRCEMWDLLAPVRAARPVNGGSGIDRELVLELRTLNFEIG</sequence>
<evidence type="ECO:0000313" key="2">
    <source>
        <dbReference type="Proteomes" id="UP001055712"/>
    </source>
</evidence>
<protein>
    <recommendedName>
        <fullName evidence="3">TraB domain-containing protein</fullName>
    </recommendedName>
</protein>